<accession>A0A086T9L0</accession>
<feature type="domain" description="ELYS-like" evidence="3">
    <location>
        <begin position="37"/>
        <end position="251"/>
    </location>
</feature>
<evidence type="ECO:0000256" key="2">
    <source>
        <dbReference type="ARBA" id="ARBA00023242"/>
    </source>
</evidence>
<dbReference type="EMBL" id="JPKY01000024">
    <property type="protein sequence ID" value="KFH46042.1"/>
    <property type="molecule type" value="Genomic_DNA"/>
</dbReference>
<organism evidence="4 5">
    <name type="scientific">Hapsidospora chrysogenum (strain ATCC 11550 / CBS 779.69 / DSM 880 / IAM 14645 / JCM 23072 / IMI 49137)</name>
    <name type="common">Acremonium chrysogenum</name>
    <dbReference type="NCBI Taxonomy" id="857340"/>
    <lineage>
        <taxon>Eukaryota</taxon>
        <taxon>Fungi</taxon>
        <taxon>Dikarya</taxon>
        <taxon>Ascomycota</taxon>
        <taxon>Pezizomycotina</taxon>
        <taxon>Sordariomycetes</taxon>
        <taxon>Hypocreomycetidae</taxon>
        <taxon>Hypocreales</taxon>
        <taxon>Bionectriaceae</taxon>
        <taxon>Hapsidospora</taxon>
    </lineage>
</organism>
<keyword evidence="5" id="KW-1185">Reference proteome</keyword>
<gene>
    <name evidence="4" type="ORF">ACRE_031590</name>
</gene>
<sequence>MFDYREFQQVFPAGAQLPYDRELQAEIENSRNLFGGVLFIDRVMNALGLSKGKFYPPKSDSALRNLHKQICDATMSLHHKYSLLYYLLLDFDESDARTLASDAFSTASGMPKNYQILMKGLWYLDQQMFPKALEHIAHPSLIPDFSDEIITAFVTQKHDDLALAYYYSVQPILKTSSALELLFGAMARTNATEALFFTRTQPDHTREVLFRHLVSVALDHKQSDSAGASELAFLPFESEEEAWFEDYLLHGDGKNLKRAKDTLLIRKIAGDRFNEVSRLRSGGQWGPVLEGIKAGTEGQDE</sequence>
<evidence type="ECO:0000313" key="4">
    <source>
        <dbReference type="EMBL" id="KFH46042.1"/>
    </source>
</evidence>
<keyword evidence="2" id="KW-0539">Nucleus</keyword>
<dbReference type="AlphaFoldDB" id="A0A086T9L0"/>
<dbReference type="STRING" id="857340.A0A086T9L0"/>
<comment type="caution">
    <text evidence="4">The sequence shown here is derived from an EMBL/GenBank/DDBJ whole genome shotgun (WGS) entry which is preliminary data.</text>
</comment>
<proteinExistence type="predicted"/>
<dbReference type="InterPro" id="IPR025151">
    <property type="entry name" value="ELYS_dom"/>
</dbReference>
<dbReference type="HOGENOM" id="CLU_070360_0_0_1"/>
<protein>
    <recommendedName>
        <fullName evidence="3">ELYS-like domain-containing protein</fullName>
    </recommendedName>
</protein>
<evidence type="ECO:0000313" key="5">
    <source>
        <dbReference type="Proteomes" id="UP000029964"/>
    </source>
</evidence>
<dbReference type="Pfam" id="PF13934">
    <property type="entry name" value="ELYS"/>
    <property type="match status" value="1"/>
</dbReference>
<dbReference type="OrthoDB" id="20729at2759"/>
<dbReference type="Proteomes" id="UP000029964">
    <property type="component" value="Unassembled WGS sequence"/>
</dbReference>
<reference evidence="5" key="1">
    <citation type="journal article" date="2014" name="Genome Announc.">
        <title>Genome sequence and annotation of Acremonium chrysogenum, producer of the beta-lactam antibiotic cephalosporin C.</title>
        <authorList>
            <person name="Terfehr D."/>
            <person name="Dahlmann T.A."/>
            <person name="Specht T."/>
            <person name="Zadra I."/>
            <person name="Kuernsteiner H."/>
            <person name="Kueck U."/>
        </authorList>
    </citation>
    <scope>NUCLEOTIDE SEQUENCE [LARGE SCALE GENOMIC DNA]</scope>
    <source>
        <strain evidence="5">ATCC 11550 / CBS 779.69 / DSM 880 / IAM 14645 / JCM 23072 / IMI 49137</strain>
    </source>
</reference>
<dbReference type="GO" id="GO:0005634">
    <property type="term" value="C:nucleus"/>
    <property type="evidence" value="ECO:0007669"/>
    <property type="project" value="UniProtKB-SubCell"/>
</dbReference>
<name>A0A086T9L0_HAPC1</name>
<evidence type="ECO:0000259" key="3">
    <source>
        <dbReference type="Pfam" id="PF13934"/>
    </source>
</evidence>
<comment type="subcellular location">
    <subcellularLocation>
        <location evidence="1">Nucleus</location>
    </subcellularLocation>
</comment>
<evidence type="ECO:0000256" key="1">
    <source>
        <dbReference type="ARBA" id="ARBA00004123"/>
    </source>
</evidence>